<feature type="non-terminal residue" evidence="4">
    <location>
        <position position="1"/>
    </location>
</feature>
<evidence type="ECO:0000313" key="4">
    <source>
        <dbReference type="EMBL" id="VDI06648.1"/>
    </source>
</evidence>
<dbReference type="GO" id="GO:0005615">
    <property type="term" value="C:extracellular space"/>
    <property type="evidence" value="ECO:0007669"/>
    <property type="project" value="TreeGrafter"/>
</dbReference>
<feature type="transmembrane region" description="Helical" evidence="2">
    <location>
        <begin position="6"/>
        <end position="23"/>
    </location>
</feature>
<sequence length="228" mass="26462">MSGSYVLIFINAIVVALLAIYVYQNEKRMDELSAKHDRTEELRLKQKLRLRKVYFLIFVPFRHLLSHSSDFANQFDHYETWGGNDKLHTLTSQANYELLIRMKTFENENGYARYSDFKVGDEASKFKLQLSTFTGNVGDSLIDSHNAMKFSTKDQDNDVYNEGSCAVDYKGAWWYAQCHASNLNGLYHAGDHTSYADGNKEKKMFAEASWYQWLDYNLPLKMIQSIIP</sequence>
<evidence type="ECO:0000259" key="3">
    <source>
        <dbReference type="PROSITE" id="PS51406"/>
    </source>
</evidence>
<dbReference type="OrthoDB" id="6146709at2759"/>
<keyword evidence="2" id="KW-0812">Transmembrane</keyword>
<comment type="caution">
    <text evidence="4">The sequence shown here is derived from an EMBL/GenBank/DDBJ whole genome shotgun (WGS) entry which is preliminary data.</text>
</comment>
<dbReference type="EMBL" id="UYJE01001951">
    <property type="protein sequence ID" value="VDI06648.1"/>
    <property type="molecule type" value="Genomic_DNA"/>
</dbReference>
<gene>
    <name evidence="4" type="ORF">MGAL_10B081330</name>
</gene>
<dbReference type="PROSITE" id="PS00514">
    <property type="entry name" value="FIBRINOGEN_C_1"/>
    <property type="match status" value="1"/>
</dbReference>
<keyword evidence="1" id="KW-1015">Disulfide bond</keyword>
<dbReference type="Proteomes" id="UP000596742">
    <property type="component" value="Unassembled WGS sequence"/>
</dbReference>
<organism evidence="4 5">
    <name type="scientific">Mytilus galloprovincialis</name>
    <name type="common">Mediterranean mussel</name>
    <dbReference type="NCBI Taxonomy" id="29158"/>
    <lineage>
        <taxon>Eukaryota</taxon>
        <taxon>Metazoa</taxon>
        <taxon>Spiralia</taxon>
        <taxon>Lophotrochozoa</taxon>
        <taxon>Mollusca</taxon>
        <taxon>Bivalvia</taxon>
        <taxon>Autobranchia</taxon>
        <taxon>Pteriomorphia</taxon>
        <taxon>Mytilida</taxon>
        <taxon>Mytiloidea</taxon>
        <taxon>Mytilidae</taxon>
        <taxon>Mytilinae</taxon>
        <taxon>Mytilus</taxon>
    </lineage>
</organism>
<dbReference type="InterPro" id="IPR014716">
    <property type="entry name" value="Fibrinogen_a/b/g_C_1"/>
</dbReference>
<reference evidence="4" key="1">
    <citation type="submission" date="2018-11" db="EMBL/GenBank/DDBJ databases">
        <authorList>
            <person name="Alioto T."/>
            <person name="Alioto T."/>
        </authorList>
    </citation>
    <scope>NUCLEOTIDE SEQUENCE</scope>
</reference>
<dbReference type="InterPro" id="IPR002181">
    <property type="entry name" value="Fibrinogen_a/b/g_C_dom"/>
</dbReference>
<dbReference type="Gene3D" id="3.90.215.10">
    <property type="entry name" value="Gamma Fibrinogen, chain A, domain 1"/>
    <property type="match status" value="1"/>
</dbReference>
<accession>A0A8B6CL50</accession>
<name>A0A8B6CL50_MYTGA</name>
<dbReference type="AlphaFoldDB" id="A0A8B6CL50"/>
<dbReference type="PROSITE" id="PS51406">
    <property type="entry name" value="FIBRINOGEN_C_2"/>
    <property type="match status" value="1"/>
</dbReference>
<feature type="domain" description="Fibrinogen C-terminal" evidence="3">
    <location>
        <begin position="71"/>
        <end position="228"/>
    </location>
</feature>
<keyword evidence="2" id="KW-1133">Transmembrane helix</keyword>
<evidence type="ECO:0000313" key="5">
    <source>
        <dbReference type="Proteomes" id="UP000596742"/>
    </source>
</evidence>
<protein>
    <recommendedName>
        <fullName evidence="3">Fibrinogen C-terminal domain-containing protein</fullName>
    </recommendedName>
</protein>
<dbReference type="InterPro" id="IPR036056">
    <property type="entry name" value="Fibrinogen-like_C"/>
</dbReference>
<evidence type="ECO:0000256" key="2">
    <source>
        <dbReference type="SAM" id="Phobius"/>
    </source>
</evidence>
<dbReference type="Pfam" id="PF00147">
    <property type="entry name" value="Fibrinogen_C"/>
    <property type="match status" value="1"/>
</dbReference>
<proteinExistence type="predicted"/>
<dbReference type="PANTHER" id="PTHR19143:SF458">
    <property type="entry name" value="FIBRINOGEN C-TERMINAL DOMAIN-CONTAINING PROTEIN-RELATED"/>
    <property type="match status" value="1"/>
</dbReference>
<dbReference type="PANTHER" id="PTHR19143">
    <property type="entry name" value="FIBRINOGEN/TENASCIN/ANGIOPOEITIN"/>
    <property type="match status" value="1"/>
</dbReference>
<keyword evidence="2" id="KW-0472">Membrane</keyword>
<keyword evidence="5" id="KW-1185">Reference proteome</keyword>
<dbReference type="InterPro" id="IPR020837">
    <property type="entry name" value="Fibrinogen_CS"/>
</dbReference>
<dbReference type="InterPro" id="IPR050373">
    <property type="entry name" value="Fibrinogen_C-term_domain"/>
</dbReference>
<dbReference type="SMART" id="SM00186">
    <property type="entry name" value="FBG"/>
    <property type="match status" value="1"/>
</dbReference>
<evidence type="ECO:0000256" key="1">
    <source>
        <dbReference type="ARBA" id="ARBA00023157"/>
    </source>
</evidence>
<dbReference type="SUPFAM" id="SSF56496">
    <property type="entry name" value="Fibrinogen C-terminal domain-like"/>
    <property type="match status" value="1"/>
</dbReference>